<dbReference type="SUPFAM" id="SSF47616">
    <property type="entry name" value="GST C-terminal domain-like"/>
    <property type="match status" value="1"/>
</dbReference>
<evidence type="ECO:0008006" key="5">
    <source>
        <dbReference type="Google" id="ProtNLM"/>
    </source>
</evidence>
<sequence>MIMLYHCLSARSFRPLWALEAMGLKYTLTVLPFPPRVHARHFLDVNPVGTVPAIIIDGVLMTESSGICEYLANKYGPTQLAVLPNEPDYPHYLNWLHYGEATLTFPQTIILRYGQFEDAKRRLPQAVDDYSKWFLGRLRAVDRALEGQKYLCQNRFTMADISVGYSLMLAEFIGLSDEFSSNVSLYWSRLKVQQSYEDALRAQEFAALEQNVPLVHSPSIGREI</sequence>
<gene>
    <name evidence="3" type="ORF">AN403_5967</name>
</gene>
<dbReference type="InterPro" id="IPR036282">
    <property type="entry name" value="Glutathione-S-Trfase_C_sf"/>
</dbReference>
<dbReference type="CDD" id="cd03046">
    <property type="entry name" value="GST_N_GTT1_like"/>
    <property type="match status" value="1"/>
</dbReference>
<proteinExistence type="predicted"/>
<dbReference type="RefSeq" id="WP_081015000.1">
    <property type="nucleotide sequence ID" value="NZ_LJXB01000038.1"/>
</dbReference>
<dbReference type="PANTHER" id="PTHR44051">
    <property type="entry name" value="GLUTATHIONE S-TRANSFERASE-RELATED"/>
    <property type="match status" value="1"/>
</dbReference>
<dbReference type="Proteomes" id="UP000050349">
    <property type="component" value="Unassembled WGS sequence"/>
</dbReference>
<dbReference type="PANTHER" id="PTHR44051:SF21">
    <property type="entry name" value="GLUTATHIONE S-TRANSFERASE FAMILY PROTEIN"/>
    <property type="match status" value="1"/>
</dbReference>
<dbReference type="PATRIC" id="fig|294.162.peg.196"/>
<evidence type="ECO:0000259" key="2">
    <source>
        <dbReference type="PROSITE" id="PS50405"/>
    </source>
</evidence>
<dbReference type="InterPro" id="IPR010987">
    <property type="entry name" value="Glutathione-S-Trfase_C-like"/>
</dbReference>
<dbReference type="InterPro" id="IPR040079">
    <property type="entry name" value="Glutathione_S-Trfase"/>
</dbReference>
<comment type="caution">
    <text evidence="3">The sequence shown here is derived from an EMBL/GenBank/DDBJ whole genome shotgun (WGS) entry which is preliminary data.</text>
</comment>
<dbReference type="AlphaFoldDB" id="A0A0P8X772"/>
<dbReference type="PROSITE" id="PS50404">
    <property type="entry name" value="GST_NTER"/>
    <property type="match status" value="1"/>
</dbReference>
<dbReference type="SUPFAM" id="SSF52833">
    <property type="entry name" value="Thioredoxin-like"/>
    <property type="match status" value="1"/>
</dbReference>
<dbReference type="SFLD" id="SFLDG01150">
    <property type="entry name" value="Main.1:_Beta-like"/>
    <property type="match status" value="1"/>
</dbReference>
<feature type="domain" description="GST C-terminal" evidence="2">
    <location>
        <begin position="85"/>
        <end position="214"/>
    </location>
</feature>
<evidence type="ECO:0000313" key="3">
    <source>
        <dbReference type="EMBL" id="KPU62010.1"/>
    </source>
</evidence>
<dbReference type="SFLD" id="SFLDS00019">
    <property type="entry name" value="Glutathione_Transferase_(cytos"/>
    <property type="match status" value="1"/>
</dbReference>
<protein>
    <recommendedName>
        <fullName evidence="5">Glutathione S-transferase</fullName>
    </recommendedName>
</protein>
<reference evidence="3 4" key="1">
    <citation type="submission" date="2015-09" db="EMBL/GenBank/DDBJ databases">
        <authorList>
            <person name="Jackson K.R."/>
            <person name="Lunt B.L."/>
            <person name="Fisher J.N.B."/>
            <person name="Gardner A.V."/>
            <person name="Bailey M.E."/>
            <person name="Deus L.M."/>
            <person name="Earl A.S."/>
            <person name="Gibby P.D."/>
            <person name="Hartmann K.A."/>
            <person name="Liu J.E."/>
            <person name="Manci A.M."/>
            <person name="Nielsen D.A."/>
            <person name="Solomon M.B."/>
            <person name="Breakwell D.P."/>
            <person name="Burnett S.H."/>
            <person name="Grose J.H."/>
        </authorList>
    </citation>
    <scope>NUCLEOTIDE SEQUENCE [LARGE SCALE GENOMIC DNA]</scope>
    <source>
        <strain evidence="3 4">S613</strain>
    </source>
</reference>
<organism evidence="3 4">
    <name type="scientific">Pseudomonas fluorescens</name>
    <dbReference type="NCBI Taxonomy" id="294"/>
    <lineage>
        <taxon>Bacteria</taxon>
        <taxon>Pseudomonadati</taxon>
        <taxon>Pseudomonadota</taxon>
        <taxon>Gammaproteobacteria</taxon>
        <taxon>Pseudomonadales</taxon>
        <taxon>Pseudomonadaceae</taxon>
        <taxon>Pseudomonas</taxon>
    </lineage>
</organism>
<dbReference type="Pfam" id="PF13409">
    <property type="entry name" value="GST_N_2"/>
    <property type="match status" value="1"/>
</dbReference>
<dbReference type="SFLD" id="SFLDG00358">
    <property type="entry name" value="Main_(cytGST)"/>
    <property type="match status" value="1"/>
</dbReference>
<name>A0A0P8X772_PSEFL</name>
<dbReference type="InterPro" id="IPR004045">
    <property type="entry name" value="Glutathione_S-Trfase_N"/>
</dbReference>
<accession>A0A0P8X772</accession>
<dbReference type="EMBL" id="LJXB01000038">
    <property type="protein sequence ID" value="KPU62010.1"/>
    <property type="molecule type" value="Genomic_DNA"/>
</dbReference>
<evidence type="ECO:0000259" key="1">
    <source>
        <dbReference type="PROSITE" id="PS50404"/>
    </source>
</evidence>
<feature type="domain" description="GST N-terminal" evidence="1">
    <location>
        <begin position="1"/>
        <end position="79"/>
    </location>
</feature>
<dbReference type="PROSITE" id="PS50405">
    <property type="entry name" value="GST_CTER"/>
    <property type="match status" value="1"/>
</dbReference>
<evidence type="ECO:0000313" key="4">
    <source>
        <dbReference type="Proteomes" id="UP000050349"/>
    </source>
</evidence>
<dbReference type="InterPro" id="IPR036249">
    <property type="entry name" value="Thioredoxin-like_sf"/>
</dbReference>
<dbReference type="Gene3D" id="1.20.1050.130">
    <property type="match status" value="1"/>
</dbReference>
<dbReference type="OrthoDB" id="9810080at2"/>